<proteinExistence type="predicted"/>
<accession>A0AAJ8BW83</accession>
<name>A0AAJ8BW83_ASPNG</name>
<dbReference type="KEGG" id="ang:An02g12590"/>
<organism evidence="2">
    <name type="scientific">Aspergillus niger</name>
    <dbReference type="NCBI Taxonomy" id="5061"/>
    <lineage>
        <taxon>Eukaryota</taxon>
        <taxon>Fungi</taxon>
        <taxon>Dikarya</taxon>
        <taxon>Ascomycota</taxon>
        <taxon>Pezizomycotina</taxon>
        <taxon>Eurotiomycetes</taxon>
        <taxon>Eurotiomycetidae</taxon>
        <taxon>Eurotiales</taxon>
        <taxon>Aspergillaceae</taxon>
        <taxon>Aspergillus</taxon>
        <taxon>Aspergillus subgen. Circumdati</taxon>
    </lineage>
</organism>
<dbReference type="RefSeq" id="XP_059603541.1">
    <property type="nucleotide sequence ID" value="XM_059746698.1"/>
</dbReference>
<evidence type="ECO:0000313" key="2">
    <source>
        <dbReference type="RefSeq" id="XP_059603541.1"/>
    </source>
</evidence>
<keyword evidence="1" id="KW-0472">Membrane</keyword>
<evidence type="ECO:0000256" key="1">
    <source>
        <dbReference type="SAM" id="Phobius"/>
    </source>
</evidence>
<reference evidence="2" key="1">
    <citation type="submission" date="2025-02" db="EMBL/GenBank/DDBJ databases">
        <authorList>
            <consortium name="NCBI Genome Project"/>
        </authorList>
    </citation>
    <scope>NUCLEOTIDE SEQUENCE</scope>
</reference>
<keyword evidence="1" id="KW-0812">Transmembrane</keyword>
<keyword evidence="1" id="KW-1133">Transmembrane helix</keyword>
<dbReference type="AlphaFoldDB" id="A0AAJ8BW83"/>
<protein>
    <submittedName>
        <fullName evidence="2">Uncharacterized protein</fullName>
    </submittedName>
</protein>
<dbReference type="GeneID" id="84590521"/>
<dbReference type="VEuPathDB" id="FungiDB:An02g12590"/>
<reference evidence="2" key="2">
    <citation type="submission" date="2025-08" db="UniProtKB">
        <authorList>
            <consortium name="RefSeq"/>
        </authorList>
    </citation>
    <scope>IDENTIFICATION</scope>
</reference>
<gene>
    <name evidence="2" type="ORF">An02g12590</name>
</gene>
<sequence>MTLQLSKYYRRWVDEVRRTLGAILACFWSLGLNLDCWAGAVKSVMLAVDGSDGGALRRWNGGIG</sequence>
<feature type="transmembrane region" description="Helical" evidence="1">
    <location>
        <begin position="20"/>
        <end position="40"/>
    </location>
</feature>